<comment type="caution">
    <text evidence="1">The sequence shown here is derived from an EMBL/GenBank/DDBJ whole genome shotgun (WGS) entry which is preliminary data.</text>
</comment>
<reference evidence="1" key="1">
    <citation type="submission" date="2021-03" db="EMBL/GenBank/DDBJ databases">
        <authorList>
            <person name="Bekaert M."/>
        </authorList>
    </citation>
    <scope>NUCLEOTIDE SEQUENCE</scope>
</reference>
<dbReference type="GO" id="GO:0030833">
    <property type="term" value="P:regulation of actin filament polymerization"/>
    <property type="evidence" value="ECO:0007669"/>
    <property type="project" value="InterPro"/>
</dbReference>
<dbReference type="PANTHER" id="PTHR12195">
    <property type="entry name" value="CYTOPLASMIC FMR1-INTERACTING PROTEIN-RELATED"/>
    <property type="match status" value="1"/>
</dbReference>
<dbReference type="Pfam" id="PF05994">
    <property type="entry name" value="FragX_IP"/>
    <property type="match status" value="1"/>
</dbReference>
<proteinExistence type="predicted"/>
<evidence type="ECO:0000313" key="1">
    <source>
        <dbReference type="EMBL" id="CAG2198420.1"/>
    </source>
</evidence>
<name>A0A8S3QUP6_MYTED</name>
<dbReference type="GO" id="GO:0031267">
    <property type="term" value="F:small GTPase binding"/>
    <property type="evidence" value="ECO:0007669"/>
    <property type="project" value="InterPro"/>
</dbReference>
<gene>
    <name evidence="1" type="ORF">MEDL_13095</name>
</gene>
<accession>A0A8S3QUP6</accession>
<evidence type="ECO:0000313" key="2">
    <source>
        <dbReference type="Proteomes" id="UP000683360"/>
    </source>
</evidence>
<dbReference type="EMBL" id="CAJPWZ010000676">
    <property type="protein sequence ID" value="CAG2198420.1"/>
    <property type="molecule type" value="Genomic_DNA"/>
</dbReference>
<keyword evidence="2" id="KW-1185">Reference proteome</keyword>
<organism evidence="1 2">
    <name type="scientific">Mytilus edulis</name>
    <name type="common">Blue mussel</name>
    <dbReference type="NCBI Taxonomy" id="6550"/>
    <lineage>
        <taxon>Eukaryota</taxon>
        <taxon>Metazoa</taxon>
        <taxon>Spiralia</taxon>
        <taxon>Lophotrochozoa</taxon>
        <taxon>Mollusca</taxon>
        <taxon>Bivalvia</taxon>
        <taxon>Autobranchia</taxon>
        <taxon>Pteriomorphia</taxon>
        <taxon>Mytilida</taxon>
        <taxon>Mytiloidea</taxon>
        <taxon>Mytilidae</taxon>
        <taxon>Mytilinae</taxon>
        <taxon>Mytilus</taxon>
    </lineage>
</organism>
<protein>
    <submittedName>
        <fullName evidence="1">CYFIP</fullName>
    </submittedName>
</protein>
<dbReference type="OrthoDB" id="10265867at2759"/>
<dbReference type="InterPro" id="IPR008081">
    <property type="entry name" value="Cytoplasmic_FMR1-int"/>
</dbReference>
<dbReference type="Proteomes" id="UP000683360">
    <property type="component" value="Unassembled WGS sequence"/>
</dbReference>
<sequence>MARRFKRTIKNKKVRHKLVENNNNKRSKLHTKLVKNAKLFVKNLSGHNLTDHETLLLAKGVKFIINPSNKNAIRNVMEDFDEFSRKLRCRYLYNDGRIYKRHPFYINSGYKPLDSCPAIENYIFSTKIELSRMKINKHTRNISAEELSAIRNLKKNNNIIIRKADKNSTLCILDKDNYLREGLRQLHNIHYEEIVESNVKEVAETAFSIIRDLHNDNYIDNITFKYLKENINTTKVGKFYLLPKIHKLSQNILSEMERNETARRENLIPGRPIVSLCGLRQLHNIHYEEIVESNVKEVAETAFSIIRDLHNDNYIDNITFKYLKENISTTKFKALKNVWRQDIPDRRPTESNFDTNFEDRNAYVTGVAKYIEEATVHADLNKLLEKGQEFAAILYTWRCCSRALPQVKSNEQPNRSEIYNKIVEVLDPQVSKLMEFMYFVKNAIDRFGEQIKRLCHVQKRNDFVSEAYLLTLGKFINTFVELDQLKNMKASINFFPQGMSIDPFLKSLGLKFQIISYYKTVNYTLQRESIERFGGEVKRLCHIQKRNDFVSEAYLLTLGKFINTFAELDQLKNMKASIRNDYSAFRRAAQFLKVIADPQALQESQNLSMFLATQNKIRDMLKEVLQSTPGYEELLADVINICVNMYESRLYLEPSEKYMLVKVMACGLFMIDNEQNNIYKMDSKKRINLTKIDKYLKQLEVVPLYGDMQINPYHYIKYSMNFDPGKWPACESSHPSPQSNLLANLEAIREDHMSYISQLARHSNEAITTTREAPRTDDENRELTDLALRGLQLMSAWTQQVMELYSWKLLHPTDQHQNKDCPPDAEEYERSTRYNYSSDEKFAIIEVIAMIKGLQLLMARMESVFLDAIRRNIYAEIQKFVQITVREPLRKSVRKKNDVIKVIILAVRDTCADWLRGVEPHDDPAMKGKKEDEGFNIKVPSRNVGPSSTQLYMVRTMLESLIADKSGGKKTLRKEIDINHLQIIDNFHKQSFFWNYILNFNESLHNCCDLSQLWYREFFLEMTMGRRIQFPIEMSMPWILTDHILETKEPSMMDIMLDKRFRAECVSQNVKINYPVANRYETLLKQRHVQILGRSIDLNKLVGQRVNASLQKALDVAISRFEAGDITGIAELEGLVDCNRLTHKLMRRYLTLNDFDAMMREANHNVSAPYGRITLHVFWELNYDFLPNYCYNAATSRFVKTKLPFAPASQREKPPNPSPFYIWGTKALTSSYSAIYSLYNGFVGPQHFRAMCRLLGYQGIAVVIEELLKIVKALLKGTLRDYTETLFKAMPQVCRLLRYDYGSPGVMGYYQAQLNDMIQYPDLRTEVFQSFREVGNSVLFFMLIEQALTQEEVNDLKHAAPFQNIIPKPFIPIKEGDSRKEKEQELKVVMKKLEQKYAPLQVVPVIEKIGTEQQVSIAGEGDLLTRERLCCGLSMFEVVLSRIREYIDDPLWKGQPPANGVMNIDECTEFHRLWSAIQFVFCIPVGDNEFTIEELYGEGLNWAGCALIVLLSQQRRFEALDFSYHILKVNRVDMKDENVKGIQLKKMVDRIRKFQILNNQIFAVLNKYLHTNDADSMPVEHVRCFQPPIHQSLATTI</sequence>
<dbReference type="PRINTS" id="PR01698">
    <property type="entry name" value="CYTOFMRPINTP"/>
</dbReference>